<keyword evidence="6" id="KW-0547">Nucleotide-binding</keyword>
<name>A0A1I2GG25_9BACT</name>
<evidence type="ECO:0000256" key="5">
    <source>
        <dbReference type="ARBA" id="ARBA00022723"/>
    </source>
</evidence>
<evidence type="ECO:0000259" key="12">
    <source>
        <dbReference type="Pfam" id="PF01761"/>
    </source>
</evidence>
<dbReference type="OrthoDB" id="9806583at2"/>
<dbReference type="InterPro" id="IPR030960">
    <property type="entry name" value="DHQS/DOIS_N"/>
</dbReference>
<sequence length="388" mass="40652">MQDSGSSSQRKRPRPLVLDVHVPAESRSYPVLIGRGMLSRIGTELRQRLGGANSVALITDANVARLHGAAARSALEAHGFQVVPIVVPAGEAHKNMPSLLGVLEQMISGGLGRRDAVVALGGGVIGDLSGLAAALFMRGIPIVQVPTSLLAQVDASVGGKVAVDLPGAKNMVGVFHFPLFVAIDPEVLSSLPDRELAQGLAEMLKHALLFSGDHLEQLLGRADAIYARDVDVITPLVATSVGLKAACIGRDPWEQGEAGKGRVLLNLGHTMAHAIEAASNYEVPHGDAVALGLRAAARVSELKGVAEPGLEPMVTQALARLRLPQDLDAWLVGDRGAAVERALAVDKKRVGGTVSYVALARVGEPLVLPLTPREILGLLRQRAQMPAE</sequence>
<comment type="cofactor">
    <cofactor evidence="1">
        <name>NAD(+)</name>
        <dbReference type="ChEBI" id="CHEBI:57540"/>
    </cofactor>
</comment>
<dbReference type="GO" id="GO:0000166">
    <property type="term" value="F:nucleotide binding"/>
    <property type="evidence" value="ECO:0007669"/>
    <property type="project" value="UniProtKB-KW"/>
</dbReference>
<dbReference type="GO" id="GO:0009073">
    <property type="term" value="P:aromatic amino acid family biosynthetic process"/>
    <property type="evidence" value="ECO:0007669"/>
    <property type="project" value="UniProtKB-KW"/>
</dbReference>
<evidence type="ECO:0000256" key="9">
    <source>
        <dbReference type="ARBA" id="ARBA00023141"/>
    </source>
</evidence>
<keyword evidence="15" id="KW-1185">Reference proteome</keyword>
<evidence type="ECO:0000313" key="14">
    <source>
        <dbReference type="EMBL" id="SFF16158.1"/>
    </source>
</evidence>
<dbReference type="SUPFAM" id="SSF56796">
    <property type="entry name" value="Dehydroquinate synthase-like"/>
    <property type="match status" value="1"/>
</dbReference>
<keyword evidence="7" id="KW-0862">Zinc</keyword>
<dbReference type="PANTHER" id="PTHR43622">
    <property type="entry name" value="3-DEHYDROQUINATE SYNTHASE"/>
    <property type="match status" value="1"/>
</dbReference>
<dbReference type="EMBL" id="FOMX01000032">
    <property type="protein sequence ID" value="SFF16158.1"/>
    <property type="molecule type" value="Genomic_DNA"/>
</dbReference>
<dbReference type="Proteomes" id="UP000199400">
    <property type="component" value="Unassembled WGS sequence"/>
</dbReference>
<gene>
    <name evidence="14" type="ORF">SAMN02745121_07255</name>
</gene>
<dbReference type="GO" id="GO:0046872">
    <property type="term" value="F:metal ion binding"/>
    <property type="evidence" value="ECO:0007669"/>
    <property type="project" value="UniProtKB-KW"/>
</dbReference>
<keyword evidence="11" id="KW-0170">Cobalt</keyword>
<evidence type="ECO:0000256" key="3">
    <source>
        <dbReference type="ARBA" id="ARBA00001947"/>
    </source>
</evidence>
<dbReference type="Pfam" id="PF24621">
    <property type="entry name" value="DHQS_C"/>
    <property type="match status" value="1"/>
</dbReference>
<evidence type="ECO:0000313" key="15">
    <source>
        <dbReference type="Proteomes" id="UP000199400"/>
    </source>
</evidence>
<comment type="cofactor">
    <cofactor evidence="2">
        <name>Co(2+)</name>
        <dbReference type="ChEBI" id="CHEBI:48828"/>
    </cofactor>
</comment>
<dbReference type="PANTHER" id="PTHR43622:SF7">
    <property type="entry name" value="3-DEHYDROQUINATE SYNTHASE, CHLOROPLASTIC"/>
    <property type="match status" value="1"/>
</dbReference>
<comment type="cofactor">
    <cofactor evidence="3">
        <name>Zn(2+)</name>
        <dbReference type="ChEBI" id="CHEBI:29105"/>
    </cofactor>
</comment>
<dbReference type="PIRSF" id="PIRSF001455">
    <property type="entry name" value="DHQ_synth"/>
    <property type="match status" value="1"/>
</dbReference>
<evidence type="ECO:0000259" key="13">
    <source>
        <dbReference type="Pfam" id="PF24621"/>
    </source>
</evidence>
<keyword evidence="4" id="KW-0028">Amino-acid biosynthesis</keyword>
<organism evidence="14 15">
    <name type="scientific">Nannocystis exedens</name>
    <dbReference type="NCBI Taxonomy" id="54"/>
    <lineage>
        <taxon>Bacteria</taxon>
        <taxon>Pseudomonadati</taxon>
        <taxon>Myxococcota</taxon>
        <taxon>Polyangia</taxon>
        <taxon>Nannocystales</taxon>
        <taxon>Nannocystaceae</taxon>
        <taxon>Nannocystis</taxon>
    </lineage>
</organism>
<dbReference type="Gene3D" id="1.20.1090.10">
    <property type="entry name" value="Dehydroquinate synthase-like - alpha domain"/>
    <property type="match status" value="1"/>
</dbReference>
<evidence type="ECO:0000256" key="8">
    <source>
        <dbReference type="ARBA" id="ARBA00023027"/>
    </source>
</evidence>
<dbReference type="InterPro" id="IPR056179">
    <property type="entry name" value="DHQS_C"/>
</dbReference>
<protein>
    <submittedName>
        <fullName evidence="14">3-dehydroquinate synthase</fullName>
    </submittedName>
</protein>
<evidence type="ECO:0000256" key="6">
    <source>
        <dbReference type="ARBA" id="ARBA00022741"/>
    </source>
</evidence>
<dbReference type="InterPro" id="IPR050071">
    <property type="entry name" value="Dehydroquinate_synthase"/>
</dbReference>
<dbReference type="STRING" id="54.SAMN02745121_07255"/>
<reference evidence="15" key="1">
    <citation type="submission" date="2016-10" db="EMBL/GenBank/DDBJ databases">
        <authorList>
            <person name="Varghese N."/>
            <person name="Submissions S."/>
        </authorList>
    </citation>
    <scope>NUCLEOTIDE SEQUENCE [LARGE SCALE GENOMIC DNA]</scope>
    <source>
        <strain evidence="15">ATCC 25963</strain>
    </source>
</reference>
<evidence type="ECO:0000256" key="1">
    <source>
        <dbReference type="ARBA" id="ARBA00001911"/>
    </source>
</evidence>
<dbReference type="Pfam" id="PF01761">
    <property type="entry name" value="DHQ_synthase"/>
    <property type="match status" value="1"/>
</dbReference>
<evidence type="ECO:0000256" key="11">
    <source>
        <dbReference type="ARBA" id="ARBA00023285"/>
    </source>
</evidence>
<keyword evidence="10" id="KW-0456">Lyase</keyword>
<dbReference type="Gene3D" id="3.40.50.1970">
    <property type="match status" value="1"/>
</dbReference>
<dbReference type="GO" id="GO:0003856">
    <property type="term" value="F:3-dehydroquinate synthase activity"/>
    <property type="evidence" value="ECO:0007669"/>
    <property type="project" value="TreeGrafter"/>
</dbReference>
<evidence type="ECO:0000256" key="7">
    <source>
        <dbReference type="ARBA" id="ARBA00022833"/>
    </source>
</evidence>
<proteinExistence type="predicted"/>
<dbReference type="AlphaFoldDB" id="A0A1I2GG25"/>
<dbReference type="FunFam" id="3.40.50.1970:FF:000007">
    <property type="entry name" value="Pentafunctional AROM polypeptide"/>
    <property type="match status" value="1"/>
</dbReference>
<keyword evidence="5" id="KW-0479">Metal-binding</keyword>
<evidence type="ECO:0000256" key="10">
    <source>
        <dbReference type="ARBA" id="ARBA00023239"/>
    </source>
</evidence>
<feature type="domain" description="3-dehydroquinate synthase N-terminal" evidence="12">
    <location>
        <begin position="85"/>
        <end position="197"/>
    </location>
</feature>
<dbReference type="InterPro" id="IPR030963">
    <property type="entry name" value="DHQ_synth_fam"/>
</dbReference>
<dbReference type="CDD" id="cd08195">
    <property type="entry name" value="DHQS"/>
    <property type="match status" value="1"/>
</dbReference>
<accession>A0A1I2GG25</accession>
<evidence type="ECO:0000256" key="2">
    <source>
        <dbReference type="ARBA" id="ARBA00001941"/>
    </source>
</evidence>
<keyword evidence="9" id="KW-0057">Aromatic amino acid biosynthesis</keyword>
<keyword evidence="8" id="KW-0520">NAD</keyword>
<feature type="domain" description="3-dehydroquinate synthase C-terminal" evidence="13">
    <location>
        <begin position="199"/>
        <end position="348"/>
    </location>
</feature>
<evidence type="ECO:0000256" key="4">
    <source>
        <dbReference type="ARBA" id="ARBA00022605"/>
    </source>
</evidence>
<dbReference type="GO" id="GO:0008652">
    <property type="term" value="P:amino acid biosynthetic process"/>
    <property type="evidence" value="ECO:0007669"/>
    <property type="project" value="UniProtKB-KW"/>
</dbReference>